<name>A0A0X3VG35_STRVO</name>
<evidence type="ECO:0000256" key="1">
    <source>
        <dbReference type="SAM" id="MobiDB-lite"/>
    </source>
</evidence>
<dbReference type="Proteomes" id="UP000053413">
    <property type="component" value="Unassembled WGS sequence"/>
</dbReference>
<gene>
    <name evidence="2" type="ORF">ADL28_42215</name>
</gene>
<reference evidence="3" key="1">
    <citation type="submission" date="2015-10" db="EMBL/GenBank/DDBJ databases">
        <authorList>
            <person name="Ju K.-S."/>
            <person name="Doroghazi J.R."/>
            <person name="Metcalf W.W."/>
        </authorList>
    </citation>
    <scope>NUCLEOTIDE SEQUENCE [LARGE SCALE GENOMIC DNA]</scope>
    <source>
        <strain evidence="3">NRRL F-8817</strain>
    </source>
</reference>
<dbReference type="AlphaFoldDB" id="A0A0X3VG35"/>
<evidence type="ECO:0000313" key="2">
    <source>
        <dbReference type="EMBL" id="KUL43753.1"/>
    </source>
</evidence>
<dbReference type="EMBL" id="LLZJ01000420">
    <property type="protein sequence ID" value="KUL43753.1"/>
    <property type="molecule type" value="Genomic_DNA"/>
</dbReference>
<sequence length="72" mass="7190">MGLEDFPDSGGGEPDFQGGELAVDSPVAPVGVLPGQAEDEGLDAADGGRSARPFRAGNLGVATAEQIAVQHD</sequence>
<accession>A0A0X3VG35</accession>
<proteinExistence type="predicted"/>
<comment type="caution">
    <text evidence="2">The sequence shown here is derived from an EMBL/GenBank/DDBJ whole genome shotgun (WGS) entry which is preliminary data.</text>
</comment>
<evidence type="ECO:0000313" key="3">
    <source>
        <dbReference type="Proteomes" id="UP000053413"/>
    </source>
</evidence>
<organism evidence="2 3">
    <name type="scientific">Streptomyces violaceusniger</name>
    <dbReference type="NCBI Taxonomy" id="68280"/>
    <lineage>
        <taxon>Bacteria</taxon>
        <taxon>Bacillati</taxon>
        <taxon>Actinomycetota</taxon>
        <taxon>Actinomycetes</taxon>
        <taxon>Kitasatosporales</taxon>
        <taxon>Streptomycetaceae</taxon>
        <taxon>Streptomyces</taxon>
        <taxon>Streptomyces violaceusniger group</taxon>
    </lineage>
</organism>
<feature type="region of interest" description="Disordered" evidence="1">
    <location>
        <begin position="1"/>
        <end position="57"/>
    </location>
</feature>
<protein>
    <submittedName>
        <fullName evidence="2">Uncharacterized protein</fullName>
    </submittedName>
</protein>